<dbReference type="InterPro" id="IPR036462">
    <property type="entry name" value="Fumarylacetoacetase_N_sf"/>
</dbReference>
<dbReference type="AlphaFoldDB" id="A0A8T4J6F1"/>
<comment type="caution">
    <text evidence="3">The sequence shown here is derived from an EMBL/GenBank/DDBJ whole genome shotgun (WGS) entry which is preliminary data.</text>
</comment>
<dbReference type="InterPro" id="IPR005959">
    <property type="entry name" value="Fumarylacetoacetase"/>
</dbReference>
<dbReference type="InterPro" id="IPR015377">
    <property type="entry name" value="Fumarylacetoacetase_N"/>
</dbReference>
<feature type="non-terminal residue" evidence="3">
    <location>
        <position position="90"/>
    </location>
</feature>
<gene>
    <name evidence="3" type="ORF">KDA82_37820</name>
</gene>
<dbReference type="PANTHER" id="PTHR43069:SF2">
    <property type="entry name" value="FUMARYLACETOACETASE"/>
    <property type="match status" value="1"/>
</dbReference>
<dbReference type="PANTHER" id="PTHR43069">
    <property type="entry name" value="FUMARYLACETOACETASE"/>
    <property type="match status" value="1"/>
</dbReference>
<dbReference type="Gene3D" id="2.30.30.230">
    <property type="entry name" value="Fumarylacetoacetase, N-terminal domain"/>
    <property type="match status" value="1"/>
</dbReference>
<dbReference type="GO" id="GO:0046872">
    <property type="term" value="F:metal ion binding"/>
    <property type="evidence" value="ECO:0007669"/>
    <property type="project" value="UniProtKB-KW"/>
</dbReference>
<evidence type="ECO:0000259" key="2">
    <source>
        <dbReference type="Pfam" id="PF09298"/>
    </source>
</evidence>
<sequence length="90" mass="9808">MTSSCWVPVPEDSPFPLHNLPYGVFAPAGGPPRIGVAIGDHVLDLAHALGDDDTFARPHLNPFLAQGRERWREVRARVTALLTDEAARPT</sequence>
<evidence type="ECO:0000256" key="1">
    <source>
        <dbReference type="ARBA" id="ARBA00022723"/>
    </source>
</evidence>
<reference evidence="3" key="1">
    <citation type="submission" date="2021-04" db="EMBL/GenBank/DDBJ databases">
        <title>Sequencing of actinobacteria type strains.</title>
        <authorList>
            <person name="Nguyen G.-S."/>
            <person name="Wentzel A."/>
        </authorList>
    </citation>
    <scope>NUCLEOTIDE SEQUENCE</scope>
    <source>
        <strain evidence="3">DSM 42095</strain>
    </source>
</reference>
<dbReference type="SUPFAM" id="SSF63433">
    <property type="entry name" value="Fumarylacetoacetate hydrolase, FAH, N-terminal domain"/>
    <property type="match status" value="1"/>
</dbReference>
<dbReference type="GO" id="GO:1902000">
    <property type="term" value="P:homogentisate catabolic process"/>
    <property type="evidence" value="ECO:0007669"/>
    <property type="project" value="TreeGrafter"/>
</dbReference>
<dbReference type="GO" id="GO:0004334">
    <property type="term" value="F:fumarylacetoacetase activity"/>
    <property type="evidence" value="ECO:0007669"/>
    <property type="project" value="InterPro"/>
</dbReference>
<organism evidence="3 4">
    <name type="scientific">Streptomyces daliensis</name>
    <dbReference type="NCBI Taxonomy" id="299421"/>
    <lineage>
        <taxon>Bacteria</taxon>
        <taxon>Bacillati</taxon>
        <taxon>Actinomycetota</taxon>
        <taxon>Actinomycetes</taxon>
        <taxon>Kitasatosporales</taxon>
        <taxon>Streptomycetaceae</taxon>
        <taxon>Streptomyces</taxon>
    </lineage>
</organism>
<dbReference type="Proteomes" id="UP000675554">
    <property type="component" value="Unassembled WGS sequence"/>
</dbReference>
<dbReference type="GO" id="GO:0006559">
    <property type="term" value="P:L-phenylalanine catabolic process"/>
    <property type="evidence" value="ECO:0007669"/>
    <property type="project" value="TreeGrafter"/>
</dbReference>
<keyword evidence="4" id="KW-1185">Reference proteome</keyword>
<accession>A0A8T4J6F1</accession>
<name>A0A8T4J6F1_9ACTN</name>
<dbReference type="GO" id="GO:0006572">
    <property type="term" value="P:L-tyrosine catabolic process"/>
    <property type="evidence" value="ECO:0007669"/>
    <property type="project" value="TreeGrafter"/>
</dbReference>
<dbReference type="EMBL" id="JAGSMN010001643">
    <property type="protein sequence ID" value="MBR7678623.1"/>
    <property type="molecule type" value="Genomic_DNA"/>
</dbReference>
<protein>
    <submittedName>
        <fullName evidence="3">Fumarylacetoacetase</fullName>
    </submittedName>
</protein>
<proteinExistence type="predicted"/>
<evidence type="ECO:0000313" key="4">
    <source>
        <dbReference type="Proteomes" id="UP000675554"/>
    </source>
</evidence>
<evidence type="ECO:0000313" key="3">
    <source>
        <dbReference type="EMBL" id="MBR7678623.1"/>
    </source>
</evidence>
<feature type="domain" description="Fumarylacetoacetase N-terminal" evidence="2">
    <location>
        <begin position="18"/>
        <end position="84"/>
    </location>
</feature>
<dbReference type="Pfam" id="PF09298">
    <property type="entry name" value="FAA_hydrolase_N"/>
    <property type="match status" value="1"/>
</dbReference>
<keyword evidence="1" id="KW-0479">Metal-binding</keyword>